<evidence type="ECO:0000256" key="4">
    <source>
        <dbReference type="SAM" id="MobiDB-lite"/>
    </source>
</evidence>
<dbReference type="Gene3D" id="1.10.10.10">
    <property type="entry name" value="Winged helix-like DNA-binding domain superfamily/Winged helix DNA-binding domain"/>
    <property type="match status" value="1"/>
</dbReference>
<dbReference type="InterPro" id="IPR011990">
    <property type="entry name" value="TPR-like_helical_dom_sf"/>
</dbReference>
<accession>A0ABY5PN81</accession>
<dbReference type="PANTHER" id="PTHR44688:SF16">
    <property type="entry name" value="DNA-BINDING TRANSCRIPTIONAL ACTIVATOR DEVR_DOSR"/>
    <property type="match status" value="1"/>
</dbReference>
<dbReference type="Pfam" id="PF25873">
    <property type="entry name" value="WHD_MalT"/>
    <property type="match status" value="1"/>
</dbReference>
<dbReference type="EMBL" id="CP088295">
    <property type="protein sequence ID" value="UUY06181.1"/>
    <property type="molecule type" value="Genomic_DNA"/>
</dbReference>
<dbReference type="PROSITE" id="PS50043">
    <property type="entry name" value="HTH_LUXR_2"/>
    <property type="match status" value="1"/>
</dbReference>
<evidence type="ECO:0000313" key="6">
    <source>
        <dbReference type="EMBL" id="UUY06181.1"/>
    </source>
</evidence>
<feature type="domain" description="HTH luxR-type" evidence="5">
    <location>
        <begin position="688"/>
        <end position="753"/>
    </location>
</feature>
<dbReference type="InterPro" id="IPR027417">
    <property type="entry name" value="P-loop_NTPase"/>
</dbReference>
<dbReference type="InterPro" id="IPR000792">
    <property type="entry name" value="Tscrpt_reg_LuxR_C"/>
</dbReference>
<dbReference type="SUPFAM" id="SSF46894">
    <property type="entry name" value="C-terminal effector domain of the bipartite response regulators"/>
    <property type="match status" value="1"/>
</dbReference>
<reference evidence="7" key="1">
    <citation type="submission" date="2021-11" db="EMBL/GenBank/DDBJ databases">
        <title>Cultivation dependent microbiological survey of springs from the worlds oldest radium mine currently devoted to the extraction of radon-saturated water.</title>
        <authorList>
            <person name="Kapinusova G."/>
            <person name="Smrhova T."/>
            <person name="Strejcek M."/>
            <person name="Suman J."/>
            <person name="Jani K."/>
            <person name="Pajer P."/>
            <person name="Uhlik O."/>
        </authorList>
    </citation>
    <scope>NUCLEOTIDE SEQUENCE [LARGE SCALE GENOMIC DNA]</scope>
    <source>
        <strain evidence="7">J379</strain>
    </source>
</reference>
<dbReference type="SMART" id="SM00382">
    <property type="entry name" value="AAA"/>
    <property type="match status" value="1"/>
</dbReference>
<organism evidence="6 7">
    <name type="scientific">Svornostia abyssi</name>
    <dbReference type="NCBI Taxonomy" id="2898438"/>
    <lineage>
        <taxon>Bacteria</taxon>
        <taxon>Bacillati</taxon>
        <taxon>Actinomycetota</taxon>
        <taxon>Thermoleophilia</taxon>
        <taxon>Solirubrobacterales</taxon>
        <taxon>Baekduiaceae</taxon>
        <taxon>Svornostia</taxon>
    </lineage>
</organism>
<feature type="region of interest" description="Disordered" evidence="4">
    <location>
        <begin position="671"/>
        <end position="693"/>
    </location>
</feature>
<dbReference type="Gene3D" id="3.40.50.300">
    <property type="entry name" value="P-loop containing nucleotide triphosphate hydrolases"/>
    <property type="match status" value="1"/>
</dbReference>
<evidence type="ECO:0000313" key="7">
    <source>
        <dbReference type="Proteomes" id="UP001058860"/>
    </source>
</evidence>
<dbReference type="PANTHER" id="PTHR44688">
    <property type="entry name" value="DNA-BINDING TRANSCRIPTIONAL ACTIVATOR DEVR_DOSR"/>
    <property type="match status" value="1"/>
</dbReference>
<dbReference type="Gene3D" id="1.25.40.10">
    <property type="entry name" value="Tetratricopeptide repeat domain"/>
    <property type="match status" value="1"/>
</dbReference>
<dbReference type="InterPro" id="IPR016032">
    <property type="entry name" value="Sig_transdc_resp-reg_C-effctor"/>
</dbReference>
<dbReference type="CDD" id="cd06170">
    <property type="entry name" value="LuxR_C_like"/>
    <property type="match status" value="1"/>
</dbReference>
<dbReference type="RefSeq" id="WP_353866608.1">
    <property type="nucleotide sequence ID" value="NZ_CP088295.1"/>
</dbReference>
<dbReference type="SUPFAM" id="SSF48452">
    <property type="entry name" value="TPR-like"/>
    <property type="match status" value="1"/>
</dbReference>
<keyword evidence="2" id="KW-0238">DNA-binding</keyword>
<dbReference type="Pfam" id="PF00196">
    <property type="entry name" value="GerE"/>
    <property type="match status" value="1"/>
</dbReference>
<keyword evidence="1" id="KW-0805">Transcription regulation</keyword>
<evidence type="ECO:0000256" key="2">
    <source>
        <dbReference type="ARBA" id="ARBA00023125"/>
    </source>
</evidence>
<protein>
    <submittedName>
        <fullName evidence="6">LuxR C-terminal-related transcriptional regulator</fullName>
    </submittedName>
</protein>
<dbReference type="Pfam" id="PF13191">
    <property type="entry name" value="AAA_16"/>
    <property type="match status" value="1"/>
</dbReference>
<dbReference type="InterPro" id="IPR059106">
    <property type="entry name" value="WHD_MalT"/>
</dbReference>
<name>A0ABY5PN81_9ACTN</name>
<evidence type="ECO:0000256" key="1">
    <source>
        <dbReference type="ARBA" id="ARBA00023015"/>
    </source>
</evidence>
<sequence>MFPQTKFHRPPVRAEHVERSLLLDAIARSAARVVVVSAPAGFGKSTLLAQWAGRAPDGDRVAWVSVDCDDEGARLWLAVLTALQPIVGDALAPALDAAEAPDADLRAGVLITLLDALAETEAPITLVLDDLHLALDDPGTRESVDWFLARLPRAHSVMIATRRDPGLDALGRMRGHGEALDVRADDLRFDPDETGRFLRDALGLAIEPDEVAALERRTEGWPAALYLAALRLRLGDAPEDVVEQLRASDEDLIGDLTDEVLRSSPEHERRFILETSVLDRFNADLCVRLLGDVPATREAFTSLTRSSLLLSPLDRSRTWFRCHHLLRDVLRNRLQATDPQRARELHVRAGGWFETEGGEGELVEAMHHYLAARDWDLAAELLTCHSIRFVQSGALGGRAREWLAQFPAEVVGADARLCYVSALLAALDGDRERRDGWLATGEAAGWTGPMPDGTASYELAAQCLEAMICFDDLGGAVAAARQALAVLPRGAPVRAAVEALTSWHLHLLGDDADAERLAHQALAEQVHLPSAGLPLVSYLPRAVLGLAALRRGDLPEARAMVGTAVAERDGGPLRASPHTLPVTYARARLLTMADRPAEAVLACRAGVDLARGWRDSSLMVPPVLLELARAHAALDESDAARAAADEAHERLVGARDAGALPGAVGAVVRSDPRARGRRTPVTAAEPARSSHPDELSVRELEVLAALAGQGSLRQVADDLFISRNTIKTHTRALYAKLGVASREEAVQRGRDLGLLTGADADAPLIAREDPR</sequence>
<dbReference type="SMART" id="SM00421">
    <property type="entry name" value="HTH_LUXR"/>
    <property type="match status" value="1"/>
</dbReference>
<evidence type="ECO:0000259" key="5">
    <source>
        <dbReference type="PROSITE" id="PS50043"/>
    </source>
</evidence>
<proteinExistence type="predicted"/>
<dbReference type="SUPFAM" id="SSF52540">
    <property type="entry name" value="P-loop containing nucleoside triphosphate hydrolases"/>
    <property type="match status" value="1"/>
</dbReference>
<keyword evidence="7" id="KW-1185">Reference proteome</keyword>
<evidence type="ECO:0000256" key="3">
    <source>
        <dbReference type="ARBA" id="ARBA00023163"/>
    </source>
</evidence>
<gene>
    <name evidence="6" type="ORF">LRS13_11915</name>
</gene>
<dbReference type="InterPro" id="IPR041664">
    <property type="entry name" value="AAA_16"/>
</dbReference>
<dbReference type="InterPro" id="IPR003593">
    <property type="entry name" value="AAA+_ATPase"/>
</dbReference>
<dbReference type="InterPro" id="IPR036388">
    <property type="entry name" value="WH-like_DNA-bd_sf"/>
</dbReference>
<dbReference type="Proteomes" id="UP001058860">
    <property type="component" value="Chromosome"/>
</dbReference>
<keyword evidence="3" id="KW-0804">Transcription</keyword>